<evidence type="ECO:0000256" key="5">
    <source>
        <dbReference type="SAM" id="Phobius"/>
    </source>
</evidence>
<feature type="transmembrane region" description="Helical" evidence="5">
    <location>
        <begin position="138"/>
        <end position="157"/>
    </location>
</feature>
<dbReference type="GO" id="GO:0005248">
    <property type="term" value="F:voltage-gated sodium channel activity"/>
    <property type="evidence" value="ECO:0007669"/>
    <property type="project" value="TreeGrafter"/>
</dbReference>
<evidence type="ECO:0000313" key="8">
    <source>
        <dbReference type="Proteomes" id="UP000649617"/>
    </source>
</evidence>
<sequence length="169" mass="19220">VCTLYFAVECALRIHTYRREFFCGEAWHWNLFDLLLVVCSAADFVPFLYSNTGNSVVLDALRALKLLRIIRVFRVFRVIKQLSNLMVMIADSINSLLWALVMLVIIMYVFAVCIMTFTSDWVATSPADDPVVMRIRDAFGSLGMSFFTLVVVMLDGVDFADILEDLLVV</sequence>
<dbReference type="OrthoDB" id="431340at2759"/>
<evidence type="ECO:0000259" key="6">
    <source>
        <dbReference type="Pfam" id="PF00520"/>
    </source>
</evidence>
<feature type="transmembrane region" description="Helical" evidence="5">
    <location>
        <begin position="96"/>
        <end position="118"/>
    </location>
</feature>
<keyword evidence="2 5" id="KW-0812">Transmembrane</keyword>
<dbReference type="EMBL" id="CAJNIZ010009169">
    <property type="protein sequence ID" value="CAE7276966.1"/>
    <property type="molecule type" value="Genomic_DNA"/>
</dbReference>
<dbReference type="InterPro" id="IPR027359">
    <property type="entry name" value="Volt_channel_dom_sf"/>
</dbReference>
<dbReference type="SUPFAM" id="SSF81324">
    <property type="entry name" value="Voltage-gated potassium channels"/>
    <property type="match status" value="1"/>
</dbReference>
<dbReference type="GO" id="GO:0001518">
    <property type="term" value="C:voltage-gated sodium channel complex"/>
    <property type="evidence" value="ECO:0007669"/>
    <property type="project" value="TreeGrafter"/>
</dbReference>
<feature type="domain" description="Ion transport" evidence="6">
    <location>
        <begin position="1"/>
        <end position="165"/>
    </location>
</feature>
<dbReference type="PANTHER" id="PTHR10037">
    <property type="entry name" value="VOLTAGE-GATED CATION CHANNEL CALCIUM AND SODIUM"/>
    <property type="match status" value="1"/>
</dbReference>
<dbReference type="Gene3D" id="1.10.287.70">
    <property type="match status" value="1"/>
</dbReference>
<comment type="subcellular location">
    <subcellularLocation>
        <location evidence="1">Membrane</location>
        <topology evidence="1">Multi-pass membrane protein</topology>
    </subcellularLocation>
</comment>
<organism evidence="7 8">
    <name type="scientific">Symbiodinium pilosum</name>
    <name type="common">Dinoflagellate</name>
    <dbReference type="NCBI Taxonomy" id="2952"/>
    <lineage>
        <taxon>Eukaryota</taxon>
        <taxon>Sar</taxon>
        <taxon>Alveolata</taxon>
        <taxon>Dinophyceae</taxon>
        <taxon>Suessiales</taxon>
        <taxon>Symbiodiniaceae</taxon>
        <taxon>Symbiodinium</taxon>
    </lineage>
</organism>
<evidence type="ECO:0000256" key="3">
    <source>
        <dbReference type="ARBA" id="ARBA00022989"/>
    </source>
</evidence>
<dbReference type="Proteomes" id="UP000649617">
    <property type="component" value="Unassembled WGS sequence"/>
</dbReference>
<accession>A0A812MSE2</accession>
<name>A0A812MSE2_SYMPI</name>
<evidence type="ECO:0000256" key="2">
    <source>
        <dbReference type="ARBA" id="ARBA00022692"/>
    </source>
</evidence>
<evidence type="ECO:0000313" key="7">
    <source>
        <dbReference type="EMBL" id="CAE7276966.1"/>
    </source>
</evidence>
<feature type="transmembrane region" description="Helical" evidence="5">
    <location>
        <begin position="27"/>
        <end position="49"/>
    </location>
</feature>
<gene>
    <name evidence="7" type="primary">NaCP60E</name>
    <name evidence="7" type="ORF">SPIL2461_LOCUS6184</name>
</gene>
<dbReference type="PANTHER" id="PTHR10037:SF62">
    <property type="entry name" value="SODIUM CHANNEL PROTEIN 60E"/>
    <property type="match status" value="1"/>
</dbReference>
<proteinExistence type="predicted"/>
<keyword evidence="3 5" id="KW-1133">Transmembrane helix</keyword>
<comment type="caution">
    <text evidence="7">The sequence shown here is derived from an EMBL/GenBank/DDBJ whole genome shotgun (WGS) entry which is preliminary data.</text>
</comment>
<evidence type="ECO:0000256" key="4">
    <source>
        <dbReference type="ARBA" id="ARBA00023136"/>
    </source>
</evidence>
<dbReference type="AlphaFoldDB" id="A0A812MSE2"/>
<evidence type="ECO:0000256" key="1">
    <source>
        <dbReference type="ARBA" id="ARBA00004141"/>
    </source>
</evidence>
<dbReference type="Pfam" id="PF00520">
    <property type="entry name" value="Ion_trans"/>
    <property type="match status" value="1"/>
</dbReference>
<dbReference type="InterPro" id="IPR005821">
    <property type="entry name" value="Ion_trans_dom"/>
</dbReference>
<dbReference type="Gene3D" id="1.20.120.350">
    <property type="entry name" value="Voltage-gated potassium channels. Chain C"/>
    <property type="match status" value="1"/>
</dbReference>
<keyword evidence="4 5" id="KW-0472">Membrane</keyword>
<reference evidence="7" key="1">
    <citation type="submission" date="2021-02" db="EMBL/GenBank/DDBJ databases">
        <authorList>
            <person name="Dougan E. K."/>
            <person name="Rhodes N."/>
            <person name="Thang M."/>
            <person name="Chan C."/>
        </authorList>
    </citation>
    <scope>NUCLEOTIDE SEQUENCE</scope>
</reference>
<protein>
    <submittedName>
        <fullName evidence="7">NaCP60E protein</fullName>
    </submittedName>
</protein>
<feature type="non-terminal residue" evidence="7">
    <location>
        <position position="169"/>
    </location>
</feature>
<dbReference type="InterPro" id="IPR043203">
    <property type="entry name" value="VGCC_Ca_Na"/>
</dbReference>
<keyword evidence="8" id="KW-1185">Reference proteome</keyword>
<feature type="non-terminal residue" evidence="7">
    <location>
        <position position="1"/>
    </location>
</feature>